<protein>
    <submittedName>
        <fullName evidence="2">Uncharacterized protein</fullName>
    </submittedName>
</protein>
<proteinExistence type="predicted"/>
<reference evidence="2" key="1">
    <citation type="submission" date="2021-01" db="EMBL/GenBank/DDBJ databases">
        <authorList>
            <person name="Corre E."/>
            <person name="Pelletier E."/>
            <person name="Niang G."/>
            <person name="Scheremetjew M."/>
            <person name="Finn R."/>
            <person name="Kale V."/>
            <person name="Holt S."/>
            <person name="Cochrane G."/>
            <person name="Meng A."/>
            <person name="Brown T."/>
            <person name="Cohen L."/>
        </authorList>
    </citation>
    <scope>NUCLEOTIDE SEQUENCE</scope>
    <source>
        <strain evidence="2">NY070348D</strain>
    </source>
</reference>
<name>A0A7S2SP15_9STRA</name>
<accession>A0A7S2SP15</accession>
<dbReference type="EMBL" id="HBHK01026010">
    <property type="protein sequence ID" value="CAD9705635.1"/>
    <property type="molecule type" value="Transcribed_RNA"/>
</dbReference>
<evidence type="ECO:0000313" key="1">
    <source>
        <dbReference type="EMBL" id="CAD9705635.1"/>
    </source>
</evidence>
<sequence>MMGRVEEEQVAGKDGVCDEDCGSRKRAREWECDLDIPRKIAGPSRCIECEFTAVSFGCAMGRCSKCCRSSENVCVYHKECEPFFVDWLENHHERSMARKMFRKITTGNCEKNLEYVGDTVTLFCVSDFLSTSLFKNFKPTVKSSSRRGRLQDFMPTSKAKMGRKQRFQQFLKTNNLA</sequence>
<dbReference type="EMBL" id="HBHK01026011">
    <property type="protein sequence ID" value="CAD9705637.1"/>
    <property type="molecule type" value="Transcribed_RNA"/>
</dbReference>
<gene>
    <name evidence="1" type="ORF">QSP1433_LOCUS16355</name>
    <name evidence="2" type="ORF">QSP1433_LOCUS16356</name>
</gene>
<evidence type="ECO:0000313" key="2">
    <source>
        <dbReference type="EMBL" id="CAD9705637.1"/>
    </source>
</evidence>
<organism evidence="2">
    <name type="scientific">Mucochytrium quahogii</name>
    <dbReference type="NCBI Taxonomy" id="96639"/>
    <lineage>
        <taxon>Eukaryota</taxon>
        <taxon>Sar</taxon>
        <taxon>Stramenopiles</taxon>
        <taxon>Bigyra</taxon>
        <taxon>Labyrinthulomycetes</taxon>
        <taxon>Thraustochytrida</taxon>
        <taxon>Thraustochytriidae</taxon>
        <taxon>Mucochytrium</taxon>
    </lineage>
</organism>
<dbReference type="AlphaFoldDB" id="A0A7S2SP15"/>